<evidence type="ECO:0000256" key="1">
    <source>
        <dbReference type="ARBA" id="ARBA00000870"/>
    </source>
</evidence>
<reference evidence="13" key="1">
    <citation type="submission" date="2022-05" db="EMBL/GenBank/DDBJ databases">
        <title>Using nanopore sequencing to obtain complete genomes from saliva samples.</title>
        <authorList>
            <person name="Baker J.L."/>
        </authorList>
    </citation>
    <scope>NUCLEOTIDE SEQUENCE</scope>
    <source>
        <strain evidence="13">JCVI-JB-Lp32</strain>
    </source>
</reference>
<evidence type="ECO:0000256" key="8">
    <source>
        <dbReference type="ARBA" id="ARBA00023049"/>
    </source>
</evidence>
<dbReference type="GO" id="GO:0008237">
    <property type="term" value="F:metallopeptidase activity"/>
    <property type="evidence" value="ECO:0007669"/>
    <property type="project" value="UniProtKB-KW"/>
</dbReference>
<proteinExistence type="inferred from homology"/>
<dbReference type="GO" id="GO:0006508">
    <property type="term" value="P:proteolysis"/>
    <property type="evidence" value="ECO:0007669"/>
    <property type="project" value="UniProtKB-UniRule"/>
</dbReference>
<feature type="active site" description="Proton acceptor" evidence="10">
    <location>
        <position position="186"/>
    </location>
</feature>
<comment type="similarity">
    <text evidence="2">Belongs to the peptidase M20B family.</text>
</comment>
<dbReference type="PANTHER" id="PTHR42994">
    <property type="entry name" value="PEPTIDASE T"/>
    <property type="match status" value="1"/>
</dbReference>
<feature type="binding site" evidence="11">
    <location>
        <position position="152"/>
    </location>
    <ligand>
        <name>Zn(2+)</name>
        <dbReference type="ChEBI" id="CHEBI:29105"/>
        <label>2</label>
    </ligand>
</feature>
<evidence type="ECO:0000256" key="2">
    <source>
        <dbReference type="ARBA" id="ARBA00009692"/>
    </source>
</evidence>
<dbReference type="NCBIfam" id="NF009920">
    <property type="entry name" value="PRK13381.1"/>
    <property type="match status" value="1"/>
</dbReference>
<keyword evidence="4" id="KW-0645">Protease</keyword>
<dbReference type="InterPro" id="IPR011650">
    <property type="entry name" value="Peptidase_M20_dimer"/>
</dbReference>
<evidence type="ECO:0000313" key="13">
    <source>
        <dbReference type="EMBL" id="UQF78348.1"/>
    </source>
</evidence>
<feature type="binding site" evidence="11">
    <location>
        <position position="88"/>
    </location>
    <ligand>
        <name>Zn(2+)</name>
        <dbReference type="ChEBI" id="CHEBI:29105"/>
        <label>1</label>
    </ligand>
</feature>
<dbReference type="GO" id="GO:0006518">
    <property type="term" value="P:peptide metabolic process"/>
    <property type="evidence" value="ECO:0007669"/>
    <property type="project" value="InterPro"/>
</dbReference>
<comment type="catalytic activity">
    <reaction evidence="1">
        <text>Release of the N-terminal residue from a tripeptide.</text>
        <dbReference type="EC" id="3.4.11.4"/>
    </reaction>
</comment>
<dbReference type="AlphaFoldDB" id="A0A9E7AD17"/>
<dbReference type="Gene3D" id="3.40.630.10">
    <property type="entry name" value="Zn peptidases"/>
    <property type="match status" value="1"/>
</dbReference>
<feature type="binding site" evidence="11">
    <location>
        <position position="209"/>
    </location>
    <ligand>
        <name>Zn(2+)</name>
        <dbReference type="ChEBI" id="CHEBI:29105"/>
        <label>1</label>
    </ligand>
</feature>
<evidence type="ECO:0000256" key="5">
    <source>
        <dbReference type="ARBA" id="ARBA00022723"/>
    </source>
</evidence>
<dbReference type="EMBL" id="CP097092">
    <property type="protein sequence ID" value="UQF78348.1"/>
    <property type="molecule type" value="Genomic_DNA"/>
</dbReference>
<dbReference type="SUPFAM" id="SSF53187">
    <property type="entry name" value="Zn-dependent exopeptidases"/>
    <property type="match status" value="1"/>
</dbReference>
<keyword evidence="8" id="KW-0482">Metalloprotease</keyword>
<dbReference type="EC" id="3.4.11.4" evidence="9"/>
<keyword evidence="5 11" id="KW-0479">Metal-binding</keyword>
<keyword evidence="3 13" id="KW-0031">Aminopeptidase</keyword>
<feature type="active site" evidence="10">
    <location>
        <position position="90"/>
    </location>
</feature>
<organism evidence="13 14">
    <name type="scientific">Lancefieldella parvula</name>
    <dbReference type="NCBI Taxonomy" id="1382"/>
    <lineage>
        <taxon>Bacteria</taxon>
        <taxon>Bacillati</taxon>
        <taxon>Actinomycetota</taxon>
        <taxon>Coriobacteriia</taxon>
        <taxon>Coriobacteriales</taxon>
        <taxon>Atopobiaceae</taxon>
        <taxon>Lancefieldella</taxon>
    </lineage>
</organism>
<dbReference type="InterPro" id="IPR010161">
    <property type="entry name" value="Peptidase_M20B"/>
</dbReference>
<evidence type="ECO:0000256" key="3">
    <source>
        <dbReference type="ARBA" id="ARBA00022438"/>
    </source>
</evidence>
<evidence type="ECO:0000259" key="12">
    <source>
        <dbReference type="Pfam" id="PF07687"/>
    </source>
</evidence>
<evidence type="ECO:0000256" key="11">
    <source>
        <dbReference type="PIRSR" id="PIRSR037215-2"/>
    </source>
</evidence>
<keyword evidence="6 13" id="KW-0378">Hydrolase</keyword>
<dbReference type="SUPFAM" id="SSF55031">
    <property type="entry name" value="Bacterial exopeptidase dimerisation domain"/>
    <property type="match status" value="1"/>
</dbReference>
<evidence type="ECO:0000313" key="14">
    <source>
        <dbReference type="Proteomes" id="UP000831562"/>
    </source>
</evidence>
<feature type="binding site" evidence="11">
    <location>
        <position position="152"/>
    </location>
    <ligand>
        <name>Zn(2+)</name>
        <dbReference type="ChEBI" id="CHEBI:29105"/>
        <label>1</label>
    </ligand>
</feature>
<dbReference type="Gene3D" id="3.30.70.360">
    <property type="match status" value="1"/>
</dbReference>
<dbReference type="NCBIfam" id="NF003976">
    <property type="entry name" value="PRK05469.1"/>
    <property type="match status" value="1"/>
</dbReference>
<comment type="cofactor">
    <cofactor evidence="11">
        <name>Zn(2+)</name>
        <dbReference type="ChEBI" id="CHEBI:29105"/>
    </cofactor>
    <text evidence="11">Binds 2 Zn(2+) ions per subunit.</text>
</comment>
<dbReference type="InterPro" id="IPR001261">
    <property type="entry name" value="ArgE/DapE_CS"/>
</dbReference>
<dbReference type="Pfam" id="PF07687">
    <property type="entry name" value="M20_dimer"/>
    <property type="match status" value="1"/>
</dbReference>
<feature type="binding site" evidence="11">
    <location>
        <position position="187"/>
    </location>
    <ligand>
        <name>Zn(2+)</name>
        <dbReference type="ChEBI" id="CHEBI:29105"/>
        <label>2</label>
    </ligand>
</feature>
<dbReference type="PROSITE" id="PS00759">
    <property type="entry name" value="ARGE_DAPE_CPG2_2"/>
    <property type="match status" value="1"/>
</dbReference>
<protein>
    <recommendedName>
        <fullName evidence="9">Peptidase T</fullName>
        <ecNumber evidence="9">3.4.11.4</ecNumber>
    </recommendedName>
</protein>
<accession>A0A9E7AD17</accession>
<evidence type="ECO:0000256" key="9">
    <source>
        <dbReference type="NCBIfam" id="TIGR01882"/>
    </source>
</evidence>
<dbReference type="InterPro" id="IPR002933">
    <property type="entry name" value="Peptidase_M20"/>
</dbReference>
<evidence type="ECO:0000256" key="4">
    <source>
        <dbReference type="ARBA" id="ARBA00022670"/>
    </source>
</evidence>
<dbReference type="Pfam" id="PF01546">
    <property type="entry name" value="Peptidase_M20"/>
    <property type="match status" value="1"/>
</dbReference>
<dbReference type="Proteomes" id="UP000831562">
    <property type="component" value="Chromosome"/>
</dbReference>
<dbReference type="InterPro" id="IPR036264">
    <property type="entry name" value="Bact_exopeptidase_dim_dom"/>
</dbReference>
<dbReference type="PANTHER" id="PTHR42994:SF1">
    <property type="entry name" value="PEPTIDASE T"/>
    <property type="match status" value="1"/>
</dbReference>
<evidence type="ECO:0000256" key="7">
    <source>
        <dbReference type="ARBA" id="ARBA00022833"/>
    </source>
</evidence>
<dbReference type="GO" id="GO:0045148">
    <property type="term" value="F:tripeptide aminopeptidase activity"/>
    <property type="evidence" value="ECO:0007669"/>
    <property type="project" value="UniProtKB-UniRule"/>
</dbReference>
<sequence length="420" mass="45508">MPETTPNQLPDVAERFMRYVQVDSQSNPDNDTVTPSTPAQHEMARYLGEELKALGCTDVTVDEHAYVTGTFAASKGAESAPALMLCSHLDSVIDAPASGIKPHVVHYEGGDLVAGVVNGKTIATTQEQVPDLKDFVGMDIICSDGSTLLSADDKAGVAEICALLKRLGDNPELAHPTLKIAFVPDEEIGHGASLLDLDKLGAAYGYTVDGEALGEFNYECFNAAHADVYFKGVMVHPGSAKDVMINAITVASEFQQMVPAFERPEHTEGYEGFYHPIAIEGSASEVKLSYIVRDHDAQIFANRQQVLQDIAAFLNKRYGENTVRVEIHQEYRNMAEKFDGYEFLIDYALEANREVGIEPKPVAARGGTDGAQLTFRGLPCPNIATGGYNAHSVREFVPVPSLEVTVDLLEKLVAKFAARG</sequence>
<evidence type="ECO:0000256" key="10">
    <source>
        <dbReference type="PIRSR" id="PIRSR037215-1"/>
    </source>
</evidence>
<gene>
    <name evidence="13" type="primary">pepT</name>
    <name evidence="13" type="ORF">M3I19_01230</name>
</gene>
<dbReference type="PIRSF" id="PIRSF037215">
    <property type="entry name" value="Peptidase_M20B"/>
    <property type="match status" value="1"/>
</dbReference>
<name>A0A9E7AD17_9ACTN</name>
<evidence type="ECO:0000256" key="6">
    <source>
        <dbReference type="ARBA" id="ARBA00022801"/>
    </source>
</evidence>
<dbReference type="GO" id="GO:0008270">
    <property type="term" value="F:zinc ion binding"/>
    <property type="evidence" value="ECO:0007669"/>
    <property type="project" value="InterPro"/>
</dbReference>
<keyword evidence="7 11" id="KW-0862">Zinc</keyword>
<feature type="domain" description="Peptidase M20 dimerisation" evidence="12">
    <location>
        <begin position="221"/>
        <end position="321"/>
    </location>
</feature>
<dbReference type="NCBIfam" id="TIGR01882">
    <property type="entry name" value="peptidase-T"/>
    <property type="match status" value="1"/>
</dbReference>
<feature type="binding site" evidence="11">
    <location>
        <position position="391"/>
    </location>
    <ligand>
        <name>Zn(2+)</name>
        <dbReference type="ChEBI" id="CHEBI:29105"/>
        <label>2</label>
    </ligand>
</feature>